<comment type="caution">
    <text evidence="4">The sequence shown here is derived from an EMBL/GenBank/DDBJ whole genome shotgun (WGS) entry which is preliminary data.</text>
</comment>
<evidence type="ECO:0000256" key="1">
    <source>
        <dbReference type="ARBA" id="ARBA00022741"/>
    </source>
</evidence>
<accession>A0A1J4KQ91</accession>
<dbReference type="Gene3D" id="1.10.510.10">
    <property type="entry name" value="Transferase(Phosphotransferase) domain 1"/>
    <property type="match status" value="1"/>
</dbReference>
<keyword evidence="2" id="KW-0067">ATP-binding</keyword>
<dbReference type="GO" id="GO:0004674">
    <property type="term" value="F:protein serine/threonine kinase activity"/>
    <property type="evidence" value="ECO:0007669"/>
    <property type="project" value="TreeGrafter"/>
</dbReference>
<keyword evidence="1" id="KW-0547">Nucleotide-binding</keyword>
<dbReference type="PANTHER" id="PTHR24346:SF30">
    <property type="entry name" value="MATERNAL EMBRYONIC LEUCINE ZIPPER KINASE"/>
    <property type="match status" value="1"/>
</dbReference>
<dbReference type="GO" id="GO:0005737">
    <property type="term" value="C:cytoplasm"/>
    <property type="evidence" value="ECO:0007669"/>
    <property type="project" value="TreeGrafter"/>
</dbReference>
<evidence type="ECO:0000259" key="3">
    <source>
        <dbReference type="PROSITE" id="PS50011"/>
    </source>
</evidence>
<evidence type="ECO:0000313" key="4">
    <source>
        <dbReference type="EMBL" id="OHT11862.1"/>
    </source>
</evidence>
<gene>
    <name evidence="4" type="ORF">TRFO_18547</name>
</gene>
<dbReference type="VEuPathDB" id="TrichDB:TRFO_18547"/>
<sequence length="362" mass="41450">MMRELKIVESIGSTVCEIPAIFGKYEYIKTLGKGSFAVVTLVKYIPDESLHACKVVSRDLLNKMNIFQRFEQEVRFMQNLHHPNIVQIEDVVYDKDYIYIVMEYCAKGDLFKQIVFYGPYPDENLRKTFRQIVEGLSYIHAHNIAHRDIKPENILLDENDVPKIADFGLCHATSPQKLLLTPCGSPFYAPPEIINNYKYDGKLSDTWSLGVVLYTMATGTLPWTENNQTKLFIQIENADFVIPSCLSPPVQSLIGEMLSIVPTNRPSMEQILENPWLSSDDDLEFLKPTSLSRKNRNVIAASMNDANMYRSVKRPIIIRPDHSKKNTSSMKITKLEPMDYLIRKVPPKIRKGPPLFKKAAVF</sequence>
<dbReference type="PROSITE" id="PS00108">
    <property type="entry name" value="PROTEIN_KINASE_ST"/>
    <property type="match status" value="1"/>
</dbReference>
<dbReference type="InterPro" id="IPR000719">
    <property type="entry name" value="Prot_kinase_dom"/>
</dbReference>
<dbReference type="Pfam" id="PF00069">
    <property type="entry name" value="Pkinase"/>
    <property type="match status" value="1"/>
</dbReference>
<protein>
    <submittedName>
        <fullName evidence="4">CAMK family protein kinase</fullName>
    </submittedName>
</protein>
<dbReference type="Proteomes" id="UP000179807">
    <property type="component" value="Unassembled WGS sequence"/>
</dbReference>
<feature type="domain" description="Protein kinase" evidence="3">
    <location>
        <begin position="25"/>
        <end position="277"/>
    </location>
</feature>
<dbReference type="InterPro" id="IPR008271">
    <property type="entry name" value="Ser/Thr_kinase_AS"/>
</dbReference>
<dbReference type="FunFam" id="3.30.200.20:FF:000042">
    <property type="entry name" value="Aurora kinase A"/>
    <property type="match status" value="1"/>
</dbReference>
<dbReference type="PROSITE" id="PS50011">
    <property type="entry name" value="PROTEIN_KINASE_DOM"/>
    <property type="match status" value="1"/>
</dbReference>
<name>A0A1J4KQ91_9EUKA</name>
<dbReference type="SMART" id="SM00220">
    <property type="entry name" value="S_TKc"/>
    <property type="match status" value="1"/>
</dbReference>
<dbReference type="EMBL" id="MLAK01000577">
    <property type="protein sequence ID" value="OHT11862.1"/>
    <property type="molecule type" value="Genomic_DNA"/>
</dbReference>
<reference evidence="4" key="1">
    <citation type="submission" date="2016-10" db="EMBL/GenBank/DDBJ databases">
        <authorList>
            <person name="Benchimol M."/>
            <person name="Almeida L.G."/>
            <person name="Vasconcelos A.T."/>
            <person name="Perreira-Neves A."/>
            <person name="Rosa I.A."/>
            <person name="Tasca T."/>
            <person name="Bogo M.R."/>
            <person name="de Souza W."/>
        </authorList>
    </citation>
    <scope>NUCLEOTIDE SEQUENCE [LARGE SCALE GENOMIC DNA]</scope>
    <source>
        <strain evidence="4">K</strain>
    </source>
</reference>
<keyword evidence="4" id="KW-0418">Kinase</keyword>
<dbReference type="RefSeq" id="XP_068364998.1">
    <property type="nucleotide sequence ID" value="XM_068500252.1"/>
</dbReference>
<dbReference type="OrthoDB" id="346907at2759"/>
<evidence type="ECO:0000313" key="5">
    <source>
        <dbReference type="Proteomes" id="UP000179807"/>
    </source>
</evidence>
<dbReference type="FunFam" id="1.10.510.10:FF:000956">
    <property type="entry name" value="CAMK family protein kinase"/>
    <property type="match status" value="1"/>
</dbReference>
<dbReference type="GeneID" id="94834956"/>
<keyword evidence="5" id="KW-1185">Reference proteome</keyword>
<dbReference type="GO" id="GO:0005524">
    <property type="term" value="F:ATP binding"/>
    <property type="evidence" value="ECO:0007669"/>
    <property type="project" value="UniProtKB-KW"/>
</dbReference>
<dbReference type="AlphaFoldDB" id="A0A1J4KQ91"/>
<evidence type="ECO:0000256" key="2">
    <source>
        <dbReference type="ARBA" id="ARBA00022840"/>
    </source>
</evidence>
<dbReference type="CDD" id="cd14003">
    <property type="entry name" value="STKc_AMPK-like"/>
    <property type="match status" value="1"/>
</dbReference>
<keyword evidence="4" id="KW-0808">Transferase</keyword>
<organism evidence="4 5">
    <name type="scientific">Tritrichomonas foetus</name>
    <dbReference type="NCBI Taxonomy" id="1144522"/>
    <lineage>
        <taxon>Eukaryota</taxon>
        <taxon>Metamonada</taxon>
        <taxon>Parabasalia</taxon>
        <taxon>Tritrichomonadida</taxon>
        <taxon>Tritrichomonadidae</taxon>
        <taxon>Tritrichomonas</taxon>
    </lineage>
</organism>
<dbReference type="PANTHER" id="PTHR24346">
    <property type="entry name" value="MAP/MICROTUBULE AFFINITY-REGULATING KINASE"/>
    <property type="match status" value="1"/>
</dbReference>
<dbReference type="GO" id="GO:0035556">
    <property type="term" value="P:intracellular signal transduction"/>
    <property type="evidence" value="ECO:0007669"/>
    <property type="project" value="TreeGrafter"/>
</dbReference>
<dbReference type="SUPFAM" id="SSF56112">
    <property type="entry name" value="Protein kinase-like (PK-like)"/>
    <property type="match status" value="1"/>
</dbReference>
<dbReference type="InterPro" id="IPR011009">
    <property type="entry name" value="Kinase-like_dom_sf"/>
</dbReference>
<proteinExistence type="predicted"/>